<proteinExistence type="inferred from homology"/>
<dbReference type="Gene3D" id="1.10.3720.10">
    <property type="entry name" value="MetI-like"/>
    <property type="match status" value="1"/>
</dbReference>
<evidence type="ECO:0000256" key="3">
    <source>
        <dbReference type="ARBA" id="ARBA00022475"/>
    </source>
</evidence>
<keyword evidence="2 7" id="KW-0813">Transport</keyword>
<protein>
    <submittedName>
        <fullName evidence="9">Carbohydrate ABC transporter permease</fullName>
    </submittedName>
</protein>
<comment type="caution">
    <text evidence="7">Lacks conserved residue(s) required for the propagation of feature annotation.</text>
</comment>
<evidence type="ECO:0000256" key="6">
    <source>
        <dbReference type="ARBA" id="ARBA00023136"/>
    </source>
</evidence>
<dbReference type="InterPro" id="IPR000515">
    <property type="entry name" value="MetI-like"/>
</dbReference>
<evidence type="ECO:0000313" key="10">
    <source>
        <dbReference type="Proteomes" id="UP000611629"/>
    </source>
</evidence>
<evidence type="ECO:0000256" key="7">
    <source>
        <dbReference type="RuleBase" id="RU363032"/>
    </source>
</evidence>
<evidence type="ECO:0000256" key="1">
    <source>
        <dbReference type="ARBA" id="ARBA00004651"/>
    </source>
</evidence>
<dbReference type="SUPFAM" id="SSF161098">
    <property type="entry name" value="MetI-like"/>
    <property type="match status" value="1"/>
</dbReference>
<evidence type="ECO:0000259" key="8">
    <source>
        <dbReference type="PROSITE" id="PS50928"/>
    </source>
</evidence>
<keyword evidence="3" id="KW-1003">Cell membrane</keyword>
<dbReference type="InterPro" id="IPR035906">
    <property type="entry name" value="MetI-like_sf"/>
</dbReference>
<evidence type="ECO:0000313" key="9">
    <source>
        <dbReference type="EMBL" id="NYB73177.1"/>
    </source>
</evidence>
<dbReference type="PANTHER" id="PTHR43744:SF8">
    <property type="entry name" value="SN-GLYCEROL-3-PHOSPHATE TRANSPORT SYSTEM PERMEASE PROTEIN UGPE"/>
    <property type="match status" value="1"/>
</dbReference>
<comment type="similarity">
    <text evidence="7">Belongs to the binding-protein-dependent transport system permease family.</text>
</comment>
<name>A0A974GVA7_SEDHY</name>
<feature type="domain" description="ABC transmembrane type-1" evidence="8">
    <location>
        <begin position="1"/>
        <end position="116"/>
    </location>
</feature>
<dbReference type="AlphaFoldDB" id="A0A974GVA7"/>
<dbReference type="Proteomes" id="UP000611629">
    <property type="component" value="Unassembled WGS sequence"/>
</dbReference>
<organism evidence="9 10">
    <name type="scientific">Sedimentibacter hydroxybenzoicus DSM 7310</name>
    <dbReference type="NCBI Taxonomy" id="1123245"/>
    <lineage>
        <taxon>Bacteria</taxon>
        <taxon>Bacillati</taxon>
        <taxon>Bacillota</taxon>
        <taxon>Tissierellia</taxon>
        <taxon>Sedimentibacter</taxon>
    </lineage>
</organism>
<keyword evidence="4 7" id="KW-0812">Transmembrane</keyword>
<dbReference type="GO" id="GO:0055085">
    <property type="term" value="P:transmembrane transport"/>
    <property type="evidence" value="ECO:0007669"/>
    <property type="project" value="InterPro"/>
</dbReference>
<keyword evidence="10" id="KW-1185">Reference proteome</keyword>
<gene>
    <name evidence="9" type="ORF">HZF24_03380</name>
</gene>
<dbReference type="EMBL" id="JACBNQ010000002">
    <property type="protein sequence ID" value="NYB73177.1"/>
    <property type="molecule type" value="Genomic_DNA"/>
</dbReference>
<evidence type="ECO:0000256" key="5">
    <source>
        <dbReference type="ARBA" id="ARBA00022989"/>
    </source>
</evidence>
<dbReference type="PROSITE" id="PS50928">
    <property type="entry name" value="ABC_TM1"/>
    <property type="match status" value="1"/>
</dbReference>
<dbReference type="RefSeq" id="WP_179237139.1">
    <property type="nucleotide sequence ID" value="NZ_JACBNQ010000002.1"/>
</dbReference>
<evidence type="ECO:0000256" key="2">
    <source>
        <dbReference type="ARBA" id="ARBA00022448"/>
    </source>
</evidence>
<keyword evidence="6 7" id="KW-0472">Membrane</keyword>
<comment type="subcellular location">
    <subcellularLocation>
        <location evidence="1 7">Cell membrane</location>
        <topology evidence="1 7">Multi-pass membrane protein</topology>
    </subcellularLocation>
</comment>
<accession>A0A974GVA7</accession>
<feature type="transmembrane region" description="Helical" evidence="7">
    <location>
        <begin position="96"/>
        <end position="116"/>
    </location>
</feature>
<sequence length="133" mass="14824">MILPGIFNPLGTFWIRQHLKGFPKECIEAAQSSGASEIQVFCHIVSPSLKPAVISLFVLTFAEYWNVIDQAVVLIKSIHKQPLSVHLESMLNTEPGMFFAGACLYLLPAVFIFFIGKNYLVDGCVLPIQKNKK</sequence>
<reference evidence="9" key="1">
    <citation type="submission" date="2020-07" db="EMBL/GenBank/DDBJ databases">
        <title>Genomic analysis of a strain of Sedimentibacter Hydroxybenzoicus DSM7310.</title>
        <authorList>
            <person name="Ma S."/>
        </authorList>
    </citation>
    <scope>NUCLEOTIDE SEQUENCE</scope>
    <source>
        <strain evidence="9">DSM 7310</strain>
    </source>
</reference>
<dbReference type="CDD" id="cd06261">
    <property type="entry name" value="TM_PBP2"/>
    <property type="match status" value="1"/>
</dbReference>
<dbReference type="PANTHER" id="PTHR43744">
    <property type="entry name" value="ABC TRANSPORTER PERMEASE PROTEIN MG189-RELATED-RELATED"/>
    <property type="match status" value="1"/>
</dbReference>
<comment type="caution">
    <text evidence="9">The sequence shown here is derived from an EMBL/GenBank/DDBJ whole genome shotgun (WGS) entry which is preliminary data.</text>
</comment>
<dbReference type="Pfam" id="PF00528">
    <property type="entry name" value="BPD_transp_1"/>
    <property type="match status" value="1"/>
</dbReference>
<evidence type="ECO:0000256" key="4">
    <source>
        <dbReference type="ARBA" id="ARBA00022692"/>
    </source>
</evidence>
<dbReference type="GO" id="GO:0005886">
    <property type="term" value="C:plasma membrane"/>
    <property type="evidence" value="ECO:0007669"/>
    <property type="project" value="UniProtKB-SubCell"/>
</dbReference>
<keyword evidence="5 7" id="KW-1133">Transmembrane helix</keyword>